<evidence type="ECO:0000256" key="2">
    <source>
        <dbReference type="ARBA" id="ARBA00022695"/>
    </source>
</evidence>
<dbReference type="PANTHER" id="PTHR37984">
    <property type="entry name" value="PROTEIN CBG26694"/>
    <property type="match status" value="1"/>
</dbReference>
<proteinExistence type="predicted"/>
<dbReference type="InterPro" id="IPR043128">
    <property type="entry name" value="Rev_trsase/Diguanyl_cyclase"/>
</dbReference>
<evidence type="ECO:0000256" key="1">
    <source>
        <dbReference type="ARBA" id="ARBA00022679"/>
    </source>
</evidence>
<keyword evidence="2" id="KW-0548">Nucleotidyltransferase</keyword>
<dbReference type="GO" id="GO:0003964">
    <property type="term" value="F:RNA-directed DNA polymerase activity"/>
    <property type="evidence" value="ECO:0007669"/>
    <property type="project" value="UniProtKB-KW"/>
</dbReference>
<dbReference type="InterPro" id="IPR050951">
    <property type="entry name" value="Retrovirus_Pol_polyprotein"/>
</dbReference>
<dbReference type="Pfam" id="PF17917">
    <property type="entry name" value="RT_RNaseH"/>
    <property type="match status" value="1"/>
</dbReference>
<dbReference type="Pfam" id="PF00078">
    <property type="entry name" value="RVT_1"/>
    <property type="match status" value="1"/>
</dbReference>
<dbReference type="GO" id="GO:0004519">
    <property type="term" value="F:endonuclease activity"/>
    <property type="evidence" value="ECO:0007669"/>
    <property type="project" value="UniProtKB-KW"/>
</dbReference>
<reference evidence="9" key="1">
    <citation type="submission" date="2015-09" db="EMBL/GenBank/DDBJ databases">
        <title>Scylla olivacea transcriptome.</title>
        <authorList>
            <person name="Ikhwanuddin M."/>
        </authorList>
    </citation>
    <scope>NUCLEOTIDE SEQUENCE</scope>
</reference>
<evidence type="ECO:0000256" key="6">
    <source>
        <dbReference type="ARBA" id="ARBA00022918"/>
    </source>
</evidence>
<dbReference type="SUPFAM" id="SSF56672">
    <property type="entry name" value="DNA/RNA polymerases"/>
    <property type="match status" value="1"/>
</dbReference>
<protein>
    <recommendedName>
        <fullName evidence="10">Reverse transcriptase domain-containing protein</fullName>
    </recommendedName>
</protein>
<dbReference type="AlphaFoldDB" id="A0A0P4W1I8"/>
<organism evidence="9">
    <name type="scientific">Scylla olivacea</name>
    <name type="common">Orange mud crab</name>
    <name type="synonym">Cancer olivacea</name>
    <dbReference type="NCBI Taxonomy" id="85551"/>
    <lineage>
        <taxon>Eukaryota</taxon>
        <taxon>Metazoa</taxon>
        <taxon>Ecdysozoa</taxon>
        <taxon>Arthropoda</taxon>
        <taxon>Crustacea</taxon>
        <taxon>Multicrustacea</taxon>
        <taxon>Malacostraca</taxon>
        <taxon>Eumalacostraca</taxon>
        <taxon>Eucarida</taxon>
        <taxon>Decapoda</taxon>
        <taxon>Pleocyemata</taxon>
        <taxon>Brachyura</taxon>
        <taxon>Eubrachyura</taxon>
        <taxon>Portunoidea</taxon>
        <taxon>Portunidae</taxon>
        <taxon>Portuninae</taxon>
        <taxon>Scylla</taxon>
    </lineage>
</organism>
<evidence type="ECO:0000256" key="3">
    <source>
        <dbReference type="ARBA" id="ARBA00022722"/>
    </source>
</evidence>
<dbReference type="InterPro" id="IPR041373">
    <property type="entry name" value="RT_RNaseH"/>
</dbReference>
<evidence type="ECO:0000259" key="7">
    <source>
        <dbReference type="Pfam" id="PF00078"/>
    </source>
</evidence>
<evidence type="ECO:0000259" key="8">
    <source>
        <dbReference type="Pfam" id="PF17917"/>
    </source>
</evidence>
<dbReference type="Gene3D" id="3.10.10.10">
    <property type="entry name" value="HIV Type 1 Reverse Transcriptase, subunit A, domain 1"/>
    <property type="match status" value="1"/>
</dbReference>
<dbReference type="EMBL" id="GDRN01110962">
    <property type="protein sequence ID" value="JAI56837.1"/>
    <property type="molecule type" value="Transcribed_RNA"/>
</dbReference>
<feature type="domain" description="Reverse transcriptase RNase H-like" evidence="8">
    <location>
        <begin position="422"/>
        <end position="535"/>
    </location>
</feature>
<name>A0A0P4W1I8_SCYOL</name>
<keyword evidence="4" id="KW-0255">Endonuclease</keyword>
<keyword evidence="1" id="KW-0808">Transferase</keyword>
<accession>A0A0P4W1I8</accession>
<feature type="domain" description="Reverse transcriptase" evidence="7">
    <location>
        <begin position="173"/>
        <end position="329"/>
    </location>
</feature>
<keyword evidence="5" id="KW-0378">Hydrolase</keyword>
<dbReference type="Gene3D" id="3.30.70.270">
    <property type="match status" value="1"/>
</dbReference>
<dbReference type="GO" id="GO:0016787">
    <property type="term" value="F:hydrolase activity"/>
    <property type="evidence" value="ECO:0007669"/>
    <property type="project" value="UniProtKB-KW"/>
</dbReference>
<keyword evidence="3" id="KW-0540">Nuclease</keyword>
<sequence length="570" mass="63964">MGSTICQVTLGKRSTIQDVYIIQSARQFYLSLAACKALGLVPDTFPHCTLPSVGAAAISQPLATTGPTRPPAIPFVPLEENVNSLENWLRQHFSATAFNTSRTPLPVMSGKPHHIHLLPGATPYACHTPASVPRHWEEEVKAQLDEDVRRGVIQPVPAGEATEWCTRMVVVAKKSGQPRRTVDYQRLNAQCLRETHHTPAPFDMVSGVPLHSYKIVADAYWGFHQVELDKESRRLTTFITPWGRYQYCRTPMGHCSASDAYTRRFDDAIQDIPRKYKCVDDTLLYDMGIEEAFWHAYDFLRTCAEAGITLKPEKFQFCRREVEFLGFHLGWDAYKPTSDRLAAIDSFHMPVKPTISDIRSWYGFVNQLAPFLATAPVMSPFRELLKKPSGKHVYWDEQLQAKFRQAQNTICQLAKDGLVYYDRSRPTTAITDWSKEGVGFVVLQQYCNCSTVDTPFCCKGGWRLALCGSRHLTPAESGYSAVEGEALAVVWCLQKARLFLLGCPNLCLVTDHRPLVRLLGNRALTDVTNPRLFRLKEKNPTVQVHNKVSAGEEKLCSGFLVALPGPESSS</sequence>
<evidence type="ECO:0000256" key="4">
    <source>
        <dbReference type="ARBA" id="ARBA00022759"/>
    </source>
</evidence>
<keyword evidence="6" id="KW-0695">RNA-directed DNA polymerase</keyword>
<dbReference type="PANTHER" id="PTHR37984:SF9">
    <property type="entry name" value="INTEGRASE CATALYTIC DOMAIN-CONTAINING PROTEIN"/>
    <property type="match status" value="1"/>
</dbReference>
<evidence type="ECO:0000256" key="5">
    <source>
        <dbReference type="ARBA" id="ARBA00022801"/>
    </source>
</evidence>
<dbReference type="InterPro" id="IPR043502">
    <property type="entry name" value="DNA/RNA_pol_sf"/>
</dbReference>
<evidence type="ECO:0008006" key="10">
    <source>
        <dbReference type="Google" id="ProtNLM"/>
    </source>
</evidence>
<evidence type="ECO:0000313" key="9">
    <source>
        <dbReference type="EMBL" id="JAI56837.1"/>
    </source>
</evidence>
<dbReference type="InterPro" id="IPR000477">
    <property type="entry name" value="RT_dom"/>
</dbReference>
<dbReference type="CDD" id="cd01647">
    <property type="entry name" value="RT_LTR"/>
    <property type="match status" value="1"/>
</dbReference>